<dbReference type="RefSeq" id="WP_008943171.1">
    <property type="nucleotide sequence ID" value="NZ_AMRL01000002.1"/>
</dbReference>
<dbReference type="AlphaFoldDB" id="K2JSJ1"/>
<accession>K2JSJ1</accession>
<protein>
    <recommendedName>
        <fullName evidence="4">Mor transcription activator domain-containing protein</fullName>
    </recommendedName>
</protein>
<gene>
    <name evidence="2" type="ORF">P24_02771</name>
</gene>
<dbReference type="STRING" id="1207063.P24_02771"/>
<sequence>MADDAATIASLPPVLAEIARQLSVGVALGFARELGGTRLSIPKSPTPAFVRKVGGEPLALYLCAKYPDDEMDVPIGPYSSLRQQRRAFRERVASAPASASEIARAEGITIRTVRRYRASDREEPRPLPLFPDLPSGNR</sequence>
<reference evidence="2 3" key="1">
    <citation type="journal article" date="2012" name="J. Bacteriol.">
        <title>Genome Sequence of Oceanibaculum indicum Type Strain P24.</title>
        <authorList>
            <person name="Lai Q."/>
            <person name="Shao Z."/>
        </authorList>
    </citation>
    <scope>NUCLEOTIDE SEQUENCE [LARGE SCALE GENOMIC DNA]</scope>
    <source>
        <strain evidence="2 3">P24</strain>
    </source>
</reference>
<evidence type="ECO:0000256" key="1">
    <source>
        <dbReference type="SAM" id="MobiDB-lite"/>
    </source>
</evidence>
<keyword evidence="3" id="KW-1185">Reference proteome</keyword>
<proteinExistence type="predicted"/>
<evidence type="ECO:0000313" key="3">
    <source>
        <dbReference type="Proteomes" id="UP000006746"/>
    </source>
</evidence>
<comment type="caution">
    <text evidence="2">The sequence shown here is derived from an EMBL/GenBank/DDBJ whole genome shotgun (WGS) entry which is preliminary data.</text>
</comment>
<organism evidence="2 3">
    <name type="scientific">Oceanibaculum indicum P24</name>
    <dbReference type="NCBI Taxonomy" id="1207063"/>
    <lineage>
        <taxon>Bacteria</taxon>
        <taxon>Pseudomonadati</taxon>
        <taxon>Pseudomonadota</taxon>
        <taxon>Alphaproteobacteria</taxon>
        <taxon>Rhodospirillales</taxon>
        <taxon>Oceanibaculaceae</taxon>
        <taxon>Oceanibaculum</taxon>
    </lineage>
</organism>
<evidence type="ECO:0000313" key="2">
    <source>
        <dbReference type="EMBL" id="EKE78448.1"/>
    </source>
</evidence>
<evidence type="ECO:0008006" key="4">
    <source>
        <dbReference type="Google" id="ProtNLM"/>
    </source>
</evidence>
<name>K2JSJ1_9PROT</name>
<dbReference type="Proteomes" id="UP000006746">
    <property type="component" value="Unassembled WGS sequence"/>
</dbReference>
<feature type="region of interest" description="Disordered" evidence="1">
    <location>
        <begin position="116"/>
        <end position="138"/>
    </location>
</feature>
<dbReference type="EMBL" id="AMRL01000002">
    <property type="protein sequence ID" value="EKE78448.1"/>
    <property type="molecule type" value="Genomic_DNA"/>
</dbReference>